<keyword evidence="2" id="KW-0808">Transferase</keyword>
<dbReference type="InterPro" id="IPR000719">
    <property type="entry name" value="Prot_kinase_dom"/>
</dbReference>
<dbReference type="Gene3D" id="1.10.510.10">
    <property type="entry name" value="Transferase(Phosphotransferase) domain 1"/>
    <property type="match status" value="1"/>
</dbReference>
<sequence length="541" mass="62323">MFAQIWVTAFWRRRSHLGQDYMELTSSRSRGDPNQEWMDLEEEHRGMDVCYRVLAKMADDASNFVAFRTRCQQHLTELCLRRYYIPQELLKSGITRSDRECLNNGGSADVYHGFFGPHEVAIKSFRMRQDTAAYVQKAFAKEAMLLSTLNHENIVTFRGVVVEGSELCLITDWMSNGDITQYVVKTPHADKEFLINQIAEGLEYLHMKGMVHGDLKGENVLVDQHGRARLADFGLASVEGADYRNLLKRAWSKDLKLPSLTEGTITIVTTLATTVGGTPRWMSPERLVPAKFGRKSTKPCAAGDVWAFGLLCYEIYTGLKPYHEFSGLAPIIQIVQGVLPQERDEVPWPVWSIIRGCWVYDPDDRPNMTWIRWRVEEYRRMLERANYFRQFRIVTILGREWGVIRESLDEIFKWYPSLRRWLRDMYNTIRRNDRDLENLLAKRGSDLKLLAITAKDIPQQLRVPPDCLLSDLKQLAILIEGREIDFRLRAFSRCVYSPPVWGVGSSSFYTSGRAASGYVDMAEPPALSSYRALFSYHITSP</sequence>
<feature type="domain" description="Protein kinase" evidence="1">
    <location>
        <begin position="96"/>
        <end position="388"/>
    </location>
</feature>
<dbReference type="SUPFAM" id="SSF56112">
    <property type="entry name" value="Protein kinase-like (PK-like)"/>
    <property type="match status" value="1"/>
</dbReference>
<keyword evidence="2" id="KW-0418">Kinase</keyword>
<protein>
    <submittedName>
        <fullName evidence="2">Kinase-like protein</fullName>
    </submittedName>
</protein>
<keyword evidence="3" id="KW-1185">Reference proteome</keyword>
<evidence type="ECO:0000313" key="2">
    <source>
        <dbReference type="EMBL" id="KZT27733.1"/>
    </source>
</evidence>
<dbReference type="GO" id="GO:0005524">
    <property type="term" value="F:ATP binding"/>
    <property type="evidence" value="ECO:0007669"/>
    <property type="project" value="InterPro"/>
</dbReference>
<evidence type="ECO:0000259" key="1">
    <source>
        <dbReference type="PROSITE" id="PS50011"/>
    </source>
</evidence>
<reference evidence="2 3" key="1">
    <citation type="journal article" date="2016" name="Mol. Biol. Evol.">
        <title>Comparative Genomics of Early-Diverging Mushroom-Forming Fungi Provides Insights into the Origins of Lignocellulose Decay Capabilities.</title>
        <authorList>
            <person name="Nagy L.G."/>
            <person name="Riley R."/>
            <person name="Tritt A."/>
            <person name="Adam C."/>
            <person name="Daum C."/>
            <person name="Floudas D."/>
            <person name="Sun H."/>
            <person name="Yadav J.S."/>
            <person name="Pangilinan J."/>
            <person name="Larsson K.H."/>
            <person name="Matsuura K."/>
            <person name="Barry K."/>
            <person name="Labutti K."/>
            <person name="Kuo R."/>
            <person name="Ohm R.A."/>
            <person name="Bhattacharya S.S."/>
            <person name="Shirouzu T."/>
            <person name="Yoshinaga Y."/>
            <person name="Martin F.M."/>
            <person name="Grigoriev I.V."/>
            <person name="Hibbett D.S."/>
        </authorList>
    </citation>
    <scope>NUCLEOTIDE SEQUENCE [LARGE SCALE GENOMIC DNA]</scope>
    <source>
        <strain evidence="2 3">HHB14362 ss-1</strain>
    </source>
</reference>
<proteinExistence type="predicted"/>
<dbReference type="InParanoid" id="A0A165U6X4"/>
<dbReference type="PROSITE" id="PS50011">
    <property type="entry name" value="PROTEIN_KINASE_DOM"/>
    <property type="match status" value="1"/>
</dbReference>
<dbReference type="InterPro" id="IPR008271">
    <property type="entry name" value="Ser/Thr_kinase_AS"/>
</dbReference>
<dbReference type="InterPro" id="IPR051681">
    <property type="entry name" value="Ser/Thr_Kinases-Pseudokinases"/>
</dbReference>
<dbReference type="Proteomes" id="UP000076761">
    <property type="component" value="Unassembled WGS sequence"/>
</dbReference>
<dbReference type="Pfam" id="PF00069">
    <property type="entry name" value="Pkinase"/>
    <property type="match status" value="1"/>
</dbReference>
<dbReference type="EMBL" id="KV425560">
    <property type="protein sequence ID" value="KZT27733.1"/>
    <property type="molecule type" value="Genomic_DNA"/>
</dbReference>
<accession>A0A165U6X4</accession>
<dbReference type="AlphaFoldDB" id="A0A165U6X4"/>
<dbReference type="OrthoDB" id="4062651at2759"/>
<dbReference type="GO" id="GO:0004674">
    <property type="term" value="F:protein serine/threonine kinase activity"/>
    <property type="evidence" value="ECO:0007669"/>
    <property type="project" value="TreeGrafter"/>
</dbReference>
<evidence type="ECO:0000313" key="3">
    <source>
        <dbReference type="Proteomes" id="UP000076761"/>
    </source>
</evidence>
<dbReference type="PROSITE" id="PS00108">
    <property type="entry name" value="PROTEIN_KINASE_ST"/>
    <property type="match status" value="1"/>
</dbReference>
<dbReference type="STRING" id="1314782.A0A165U6X4"/>
<name>A0A165U6X4_9AGAM</name>
<gene>
    <name evidence="2" type="ORF">NEOLEDRAFT_55235</name>
</gene>
<dbReference type="SMART" id="SM00220">
    <property type="entry name" value="S_TKc"/>
    <property type="match status" value="1"/>
</dbReference>
<dbReference type="PANTHER" id="PTHR44329">
    <property type="entry name" value="SERINE/THREONINE-PROTEIN KINASE TNNI3K-RELATED"/>
    <property type="match status" value="1"/>
</dbReference>
<organism evidence="2 3">
    <name type="scientific">Neolentinus lepideus HHB14362 ss-1</name>
    <dbReference type="NCBI Taxonomy" id="1314782"/>
    <lineage>
        <taxon>Eukaryota</taxon>
        <taxon>Fungi</taxon>
        <taxon>Dikarya</taxon>
        <taxon>Basidiomycota</taxon>
        <taxon>Agaricomycotina</taxon>
        <taxon>Agaricomycetes</taxon>
        <taxon>Gloeophyllales</taxon>
        <taxon>Gloeophyllaceae</taxon>
        <taxon>Neolentinus</taxon>
    </lineage>
</organism>
<dbReference type="InterPro" id="IPR011009">
    <property type="entry name" value="Kinase-like_dom_sf"/>
</dbReference>